<protein>
    <submittedName>
        <fullName evidence="2">Uncharacterized protein</fullName>
    </submittedName>
</protein>
<reference evidence="2 3" key="1">
    <citation type="submission" date="2019-05" db="EMBL/GenBank/DDBJ databases">
        <title>Roseovarius bejariae sp. nov., a moderately halophylic bacterium isolated from a saline soil in Rambla Salada (Murcia).</title>
        <authorList>
            <person name="Castro D.J."/>
            <person name="Gomez-Altuve A."/>
            <person name="Reina J.C."/>
            <person name="Rodriguez M."/>
            <person name="Sampedro I."/>
            <person name="Llamas I."/>
            <person name="Martinez-Checa F."/>
        </authorList>
    </citation>
    <scope>NUCLEOTIDE SEQUENCE [LARGE SCALE GENOMIC DNA]</scope>
    <source>
        <strain evidence="2 3">A21</strain>
    </source>
</reference>
<comment type="caution">
    <text evidence="2">The sequence shown here is derived from an EMBL/GenBank/DDBJ whole genome shotgun (WGS) entry which is preliminary data.</text>
</comment>
<keyword evidence="3" id="KW-1185">Reference proteome</keyword>
<gene>
    <name evidence="2" type="ORF">FDP25_14025</name>
</gene>
<dbReference type="AlphaFoldDB" id="A0A844CZP4"/>
<organism evidence="2 3">
    <name type="scientific">Roseovarius bejariae</name>
    <dbReference type="NCBI Taxonomy" id="2576383"/>
    <lineage>
        <taxon>Bacteria</taxon>
        <taxon>Pseudomonadati</taxon>
        <taxon>Pseudomonadota</taxon>
        <taxon>Alphaproteobacteria</taxon>
        <taxon>Rhodobacterales</taxon>
        <taxon>Roseobacteraceae</taxon>
        <taxon>Roseovarius</taxon>
    </lineage>
</organism>
<proteinExistence type="predicted"/>
<evidence type="ECO:0000313" key="3">
    <source>
        <dbReference type="Proteomes" id="UP000564704"/>
    </source>
</evidence>
<dbReference type="EMBL" id="SZWE01000002">
    <property type="protein sequence ID" value="MRU16556.1"/>
    <property type="molecule type" value="Genomic_DNA"/>
</dbReference>
<keyword evidence="1" id="KW-0732">Signal</keyword>
<evidence type="ECO:0000256" key="1">
    <source>
        <dbReference type="SAM" id="SignalP"/>
    </source>
</evidence>
<name>A0A844CZP4_9RHOB</name>
<feature type="chain" id="PRO_5032271924" evidence="1">
    <location>
        <begin position="22"/>
        <end position="116"/>
    </location>
</feature>
<sequence>MTKKLAIWSLMIGLLPSTTLAQDAVFRMCNERDSDDICACASDALTEKISDEDYAIYEAIGKDYLERMDAGESRADAWTEASRTEAEKRGIDRTALMERTNGIGNIHRTAIKDCGG</sequence>
<dbReference type="Proteomes" id="UP000564704">
    <property type="component" value="Unassembled WGS sequence"/>
</dbReference>
<accession>A0A844CZP4</accession>
<evidence type="ECO:0000313" key="2">
    <source>
        <dbReference type="EMBL" id="MRU16556.1"/>
    </source>
</evidence>
<dbReference type="RefSeq" id="WP_154153622.1">
    <property type="nucleotide sequence ID" value="NZ_SZWE01000002.1"/>
</dbReference>
<feature type="signal peptide" evidence="1">
    <location>
        <begin position="1"/>
        <end position="21"/>
    </location>
</feature>